<feature type="repeat" description="PPR" evidence="3">
    <location>
        <begin position="563"/>
        <end position="597"/>
    </location>
</feature>
<dbReference type="InterPro" id="IPR002885">
    <property type="entry name" value="PPR_rpt"/>
</dbReference>
<evidence type="ECO:0000259" key="4">
    <source>
        <dbReference type="Pfam" id="PF14432"/>
    </source>
</evidence>
<feature type="repeat" description="PPR" evidence="3">
    <location>
        <begin position="262"/>
        <end position="296"/>
    </location>
</feature>
<dbReference type="Pfam" id="PF20430">
    <property type="entry name" value="Eplus_motif"/>
    <property type="match status" value="1"/>
</dbReference>
<comment type="caution">
    <text evidence="5">The sequence shown here is derived from an EMBL/GenBank/DDBJ whole genome shotgun (WGS) entry which is preliminary data.</text>
</comment>
<keyword evidence="2" id="KW-0677">Repeat</keyword>
<dbReference type="SUPFAM" id="SSF48452">
    <property type="entry name" value="TPR-like"/>
    <property type="match status" value="1"/>
</dbReference>
<dbReference type="PROSITE" id="PS51375">
    <property type="entry name" value="PPR"/>
    <property type="match status" value="5"/>
</dbReference>
<dbReference type="InterPro" id="IPR046848">
    <property type="entry name" value="E_motif"/>
</dbReference>
<dbReference type="Proteomes" id="UP000823775">
    <property type="component" value="Unassembled WGS sequence"/>
</dbReference>
<keyword evidence="6" id="KW-1185">Reference proteome</keyword>
<comment type="similarity">
    <text evidence="1">Belongs to the PPR family. PCMP-H subfamily.</text>
</comment>
<dbReference type="InterPro" id="IPR011990">
    <property type="entry name" value="TPR-like_helical_dom_sf"/>
</dbReference>
<accession>A0ABS8VH04</accession>
<feature type="repeat" description="PPR" evidence="3">
    <location>
        <begin position="364"/>
        <end position="398"/>
    </location>
</feature>
<evidence type="ECO:0000313" key="6">
    <source>
        <dbReference type="Proteomes" id="UP000823775"/>
    </source>
</evidence>
<evidence type="ECO:0000256" key="3">
    <source>
        <dbReference type="PROSITE-ProRule" id="PRU00708"/>
    </source>
</evidence>
<dbReference type="InterPro" id="IPR032867">
    <property type="entry name" value="DYW_dom"/>
</dbReference>
<proteinExistence type="inferred from homology"/>
<dbReference type="Pfam" id="PF01535">
    <property type="entry name" value="PPR"/>
    <property type="match status" value="5"/>
</dbReference>
<dbReference type="PANTHER" id="PTHR47926">
    <property type="entry name" value="PENTATRICOPEPTIDE REPEAT-CONTAINING PROTEIN"/>
    <property type="match status" value="1"/>
</dbReference>
<protein>
    <recommendedName>
        <fullName evidence="4">DYW domain-containing protein</fullName>
    </recommendedName>
</protein>
<name>A0ABS8VH04_DATST</name>
<dbReference type="Pfam" id="PF13041">
    <property type="entry name" value="PPR_2"/>
    <property type="match status" value="4"/>
</dbReference>
<evidence type="ECO:0000256" key="1">
    <source>
        <dbReference type="ARBA" id="ARBA00006643"/>
    </source>
</evidence>
<dbReference type="InterPro" id="IPR046960">
    <property type="entry name" value="PPR_At4g14850-like_plant"/>
</dbReference>
<dbReference type="Pfam" id="PF14432">
    <property type="entry name" value="DYW_deaminase"/>
    <property type="match status" value="1"/>
</dbReference>
<feature type="domain" description="DYW" evidence="4">
    <location>
        <begin position="778"/>
        <end position="861"/>
    </location>
</feature>
<organism evidence="5 6">
    <name type="scientific">Datura stramonium</name>
    <name type="common">Jimsonweed</name>
    <name type="synonym">Common thornapple</name>
    <dbReference type="NCBI Taxonomy" id="4076"/>
    <lineage>
        <taxon>Eukaryota</taxon>
        <taxon>Viridiplantae</taxon>
        <taxon>Streptophyta</taxon>
        <taxon>Embryophyta</taxon>
        <taxon>Tracheophyta</taxon>
        <taxon>Spermatophyta</taxon>
        <taxon>Magnoliopsida</taxon>
        <taxon>eudicotyledons</taxon>
        <taxon>Gunneridae</taxon>
        <taxon>Pentapetalae</taxon>
        <taxon>asterids</taxon>
        <taxon>lamiids</taxon>
        <taxon>Solanales</taxon>
        <taxon>Solanaceae</taxon>
        <taxon>Solanoideae</taxon>
        <taxon>Datureae</taxon>
        <taxon>Datura</taxon>
    </lineage>
</organism>
<feature type="repeat" description="PPR" evidence="3">
    <location>
        <begin position="461"/>
        <end position="495"/>
    </location>
</feature>
<feature type="repeat" description="PPR" evidence="3">
    <location>
        <begin position="161"/>
        <end position="195"/>
    </location>
</feature>
<dbReference type="Gene3D" id="1.25.40.10">
    <property type="entry name" value="Tetratricopeptide repeat domain"/>
    <property type="match status" value="5"/>
</dbReference>
<sequence length="926" mass="103702">MILRPCLERLRPLLHFKNPLNTHYCSHTYAIDLEEETHTNLSESSDYRNAHQLFDENPERVSLNNHLLFEYSRNSLNEEALNLFVGIHRTGLLIDGSGLSCILKVSACLSDLIIGKQVHTLCIKSGYFDNVSVGTSLVDMYMKTENVDEGQKMFHEMEDKNVVTWTSLLSGYSCNKLVDRALQVFHIMLVCGVKPNAFTFTTVLGVLADKCAAEKGIQVHGMVIKCGFEVITSVGNSLINMYLKSRMVREATAVFEGMGNRNEVSWNGMIAGLVTNGLYSEALKLFHAMRVAGVELTRSIYVTAVKLCTNLKELVFARQLHGRVMKNAFYLDNNIRTALMVSYTKCGEMDDAIKLFSVMHKYRNVVSWTAMIGGYMQNHKPEQAANLFYQMKKDGIRPNDFTYSTILAAHPAISLFQVHAEVIKTKYQGSPTVGTALLDAYVKTGNTDEAAKVFEEIDEKDIIAWSAMLSGYAQKGDIEGAVRVFRQLVKNGVRPNEFTFSSLINACVTSMASVEQGKQFHGSAIKSGHSNALCVSSALVTMYAKRGNIESANEIFKRQPERDLVSWNSMISGYAQHGYGKKALKIFEEMRKRNLDVDNITFIGVISACTHAGLLNEGQKYFNMMVNDFHISPKMEIYSCMVDLYSRAGMLDKAIALINEMPFPAGAIVWRTLLAASRVHRNVELGKLAAENLISLQPQDSAAYVLLSNLYAATGDWQERAKVRKLMDVRKVKKEIGYSWIEVKNKTYSFMAGDVSHPLSDSIYMKLDELGGRLKDAGYQPDTNYVLHDVEDEHKEAILSRHSERLAIAFGLIATSPGIPIQIVKNLRVCGDCHTVIKLISKIEGRELIVRDSNRFHHFKAKVPLANGALADRPITEVASIISLQIILSVQSKRKKQRIFKLQISAESKDFTYGLRDRKAVILTDL</sequence>
<gene>
    <name evidence="5" type="ORF">HAX54_034977</name>
</gene>
<dbReference type="Pfam" id="PF20431">
    <property type="entry name" value="E_motif"/>
    <property type="match status" value="1"/>
</dbReference>
<reference evidence="5 6" key="1">
    <citation type="journal article" date="2021" name="BMC Genomics">
        <title>Datura genome reveals duplications of psychoactive alkaloid biosynthetic genes and high mutation rate following tissue culture.</title>
        <authorList>
            <person name="Rajewski A."/>
            <person name="Carter-House D."/>
            <person name="Stajich J."/>
            <person name="Litt A."/>
        </authorList>
    </citation>
    <scope>NUCLEOTIDE SEQUENCE [LARGE SCALE GENOMIC DNA]</scope>
    <source>
        <strain evidence="5">AR-01</strain>
    </source>
</reference>
<dbReference type="NCBIfam" id="TIGR00756">
    <property type="entry name" value="PPR"/>
    <property type="match status" value="7"/>
</dbReference>
<dbReference type="InterPro" id="IPR046849">
    <property type="entry name" value="E2_motif"/>
</dbReference>
<dbReference type="EMBL" id="JACEIK010004544">
    <property type="protein sequence ID" value="MCD9645777.1"/>
    <property type="molecule type" value="Genomic_DNA"/>
</dbReference>
<evidence type="ECO:0000256" key="2">
    <source>
        <dbReference type="ARBA" id="ARBA00022737"/>
    </source>
</evidence>
<dbReference type="PANTHER" id="PTHR47926:SF538">
    <property type="entry name" value="WHIM2 DOMAIN-CONTAINING PROTEIN"/>
    <property type="match status" value="1"/>
</dbReference>
<evidence type="ECO:0000313" key="5">
    <source>
        <dbReference type="EMBL" id="MCD9645777.1"/>
    </source>
</evidence>